<evidence type="ECO:0008006" key="3">
    <source>
        <dbReference type="Google" id="ProtNLM"/>
    </source>
</evidence>
<sequence length="132" mass="14373">MEPDLDLDWIPVSGFRLRKAGVRFDAVRVDGDDGRRLADLLDRMTGGDPGPIVTEANGCRGVYFLLPVGTTAHRSWPRGVIRYNSSVGSAGYVPVPALDGPTWPLAWRVPPVADDRFVHPLLLRTAAVELLG</sequence>
<dbReference type="RefSeq" id="WP_108905716.1">
    <property type="nucleotide sequence ID" value="NZ_CP029188.1"/>
</dbReference>
<name>A0A2S1SPQ2_9ACTN</name>
<protein>
    <recommendedName>
        <fullName evidence="3">DNA primase/polymerase bifunctional N-terminal domain-containing protein</fullName>
    </recommendedName>
</protein>
<evidence type="ECO:0000313" key="2">
    <source>
        <dbReference type="Proteomes" id="UP000244900"/>
    </source>
</evidence>
<reference evidence="1 2" key="1">
    <citation type="submission" date="2018-05" db="EMBL/GenBank/DDBJ databases">
        <title>Complete genome sequence of sponge-derived Streptomyces sp. HNM0039.</title>
        <authorList>
            <person name="Huang X."/>
            <person name="Zhou S."/>
        </authorList>
    </citation>
    <scope>NUCLEOTIDE SEQUENCE [LARGE SCALE GENOMIC DNA]</scope>
    <source>
        <strain evidence="1 2">HNM0039</strain>
    </source>
</reference>
<keyword evidence="2" id="KW-1185">Reference proteome</keyword>
<gene>
    <name evidence="1" type="ORF">DDW44_05555</name>
</gene>
<dbReference type="KEGG" id="stir:DDW44_05555"/>
<organism evidence="1 2">
    <name type="scientific">Streptomyces tirandamycinicus</name>
    <dbReference type="NCBI Taxonomy" id="2174846"/>
    <lineage>
        <taxon>Bacteria</taxon>
        <taxon>Bacillati</taxon>
        <taxon>Actinomycetota</taxon>
        <taxon>Actinomycetes</taxon>
        <taxon>Kitasatosporales</taxon>
        <taxon>Streptomycetaceae</taxon>
        <taxon>Streptomyces</taxon>
    </lineage>
</organism>
<dbReference type="Proteomes" id="UP000244900">
    <property type="component" value="Chromosome"/>
</dbReference>
<dbReference type="EMBL" id="CP029188">
    <property type="protein sequence ID" value="AWI28317.1"/>
    <property type="molecule type" value="Genomic_DNA"/>
</dbReference>
<evidence type="ECO:0000313" key="1">
    <source>
        <dbReference type="EMBL" id="AWI28317.1"/>
    </source>
</evidence>
<dbReference type="OrthoDB" id="4279612at2"/>
<dbReference type="AlphaFoldDB" id="A0A2S1SPQ2"/>
<accession>A0A2S1SPQ2</accession>
<proteinExistence type="predicted"/>